<name>A0A8J6J6J8_9FIRM</name>
<dbReference type="AlphaFoldDB" id="A0A8J6J6J8"/>
<evidence type="ECO:0000313" key="10">
    <source>
        <dbReference type="Proteomes" id="UP000602260"/>
    </source>
</evidence>
<keyword evidence="3" id="KW-1003">Cell membrane</keyword>
<feature type="transmembrane region" description="Helical" evidence="7">
    <location>
        <begin position="87"/>
        <end position="106"/>
    </location>
</feature>
<dbReference type="EMBL" id="JACOPN010000009">
    <property type="protein sequence ID" value="MBC5718076.1"/>
    <property type="molecule type" value="Genomic_DNA"/>
</dbReference>
<evidence type="ECO:0000256" key="7">
    <source>
        <dbReference type="SAM" id="Phobius"/>
    </source>
</evidence>
<dbReference type="PANTHER" id="PTHR40074:SF2">
    <property type="entry name" value="O-ACETYLTRANSFERASE WECH"/>
    <property type="match status" value="1"/>
</dbReference>
<gene>
    <name evidence="9" type="ORF">H8S55_12255</name>
</gene>
<keyword evidence="10" id="KW-1185">Reference proteome</keyword>
<dbReference type="PANTHER" id="PTHR40074">
    <property type="entry name" value="O-ACETYLTRANSFERASE WECH"/>
    <property type="match status" value="1"/>
</dbReference>
<feature type="transmembrane region" description="Helical" evidence="7">
    <location>
        <begin position="285"/>
        <end position="303"/>
    </location>
</feature>
<feature type="domain" description="Acyltransferase 3" evidence="8">
    <location>
        <begin position="10"/>
        <end position="324"/>
    </location>
</feature>
<accession>A0A8J6J6J8</accession>
<keyword evidence="9" id="KW-0012">Acyltransferase</keyword>
<keyword evidence="4 7" id="KW-0812">Transmembrane</keyword>
<evidence type="ECO:0000256" key="2">
    <source>
        <dbReference type="ARBA" id="ARBA00007400"/>
    </source>
</evidence>
<proteinExistence type="inferred from homology"/>
<comment type="subcellular location">
    <subcellularLocation>
        <location evidence="1">Cell membrane</location>
        <topology evidence="1">Multi-pass membrane protein</topology>
    </subcellularLocation>
</comment>
<evidence type="ECO:0000256" key="5">
    <source>
        <dbReference type="ARBA" id="ARBA00022989"/>
    </source>
</evidence>
<evidence type="ECO:0000259" key="8">
    <source>
        <dbReference type="Pfam" id="PF01757"/>
    </source>
</evidence>
<dbReference type="GO" id="GO:0005886">
    <property type="term" value="C:plasma membrane"/>
    <property type="evidence" value="ECO:0007669"/>
    <property type="project" value="UniProtKB-SubCell"/>
</dbReference>
<feature type="transmembrane region" description="Helical" evidence="7">
    <location>
        <begin position="309"/>
        <end position="332"/>
    </location>
</feature>
<evidence type="ECO:0000256" key="6">
    <source>
        <dbReference type="ARBA" id="ARBA00023136"/>
    </source>
</evidence>
<evidence type="ECO:0000313" key="9">
    <source>
        <dbReference type="EMBL" id="MBC5718076.1"/>
    </source>
</evidence>
<dbReference type="Pfam" id="PF01757">
    <property type="entry name" value="Acyl_transf_3"/>
    <property type="match status" value="1"/>
</dbReference>
<keyword evidence="5 7" id="KW-1133">Transmembrane helix</keyword>
<organism evidence="9 10">
    <name type="scientific">Flintibacter faecis</name>
    <dbReference type="NCBI Taxonomy" id="2763047"/>
    <lineage>
        <taxon>Bacteria</taxon>
        <taxon>Bacillati</taxon>
        <taxon>Bacillota</taxon>
        <taxon>Clostridia</taxon>
        <taxon>Eubacteriales</taxon>
        <taxon>Flintibacter</taxon>
    </lineage>
</organism>
<protein>
    <submittedName>
        <fullName evidence="9">Acyltransferase</fullName>
    </submittedName>
</protein>
<reference evidence="9" key="1">
    <citation type="submission" date="2020-08" db="EMBL/GenBank/DDBJ databases">
        <title>Genome public.</title>
        <authorList>
            <person name="Liu C."/>
            <person name="Sun Q."/>
        </authorList>
    </citation>
    <scope>NUCLEOTIDE SEQUENCE</scope>
    <source>
        <strain evidence="9">BX5</strain>
    </source>
</reference>
<keyword evidence="6 7" id="KW-0472">Membrane</keyword>
<feature type="transmembrane region" description="Helical" evidence="7">
    <location>
        <begin position="43"/>
        <end position="66"/>
    </location>
</feature>
<sequence length="347" mass="39395">MKKELNDMNAIACLLVILIHVLSIGISSVTPSSWQGAVIYFPWRLAAFVVPMFLYTGAVKMALHFMDRELTLGGYLRYMLQRIQKIYLPYVLWVVIYYACFLRIGYVRGEGREFFSYLLLGNLSSPFYYIVIVMQFYLLMPFWLWMVKHIPAYLALGVSLLTFFFMQQFSYILSLGGIDFPYSDRIFLTYLLFWVAGLYVGKHYKLVAASLSGGLGQVVCGGVVLVCAGLAYLQYSGHSLGLNLNDVKLVADLLSIALVHAACLRLAHAPGTLRRGLERLYQSSFFVYLSHCLFLTLGTSFLQRRGVGGLSVLLAARLLLCYTLPFLAYFLYDSACTRFQLRWRLLG</sequence>
<dbReference type="GO" id="GO:0016413">
    <property type="term" value="F:O-acetyltransferase activity"/>
    <property type="evidence" value="ECO:0007669"/>
    <property type="project" value="TreeGrafter"/>
</dbReference>
<dbReference type="InterPro" id="IPR002656">
    <property type="entry name" value="Acyl_transf_3_dom"/>
</dbReference>
<dbReference type="GO" id="GO:0009246">
    <property type="term" value="P:enterobacterial common antigen biosynthetic process"/>
    <property type="evidence" value="ECO:0007669"/>
    <property type="project" value="TreeGrafter"/>
</dbReference>
<dbReference type="RefSeq" id="WP_186879191.1">
    <property type="nucleotide sequence ID" value="NZ_JACOPN010000009.1"/>
</dbReference>
<keyword evidence="9" id="KW-0808">Transferase</keyword>
<comment type="caution">
    <text evidence="9">The sequence shown here is derived from an EMBL/GenBank/DDBJ whole genome shotgun (WGS) entry which is preliminary data.</text>
</comment>
<evidence type="ECO:0000256" key="1">
    <source>
        <dbReference type="ARBA" id="ARBA00004651"/>
    </source>
</evidence>
<evidence type="ECO:0000256" key="4">
    <source>
        <dbReference type="ARBA" id="ARBA00022692"/>
    </source>
</evidence>
<comment type="similarity">
    <text evidence="2">Belongs to the acyltransferase 3 family.</text>
</comment>
<feature type="transmembrane region" description="Helical" evidence="7">
    <location>
        <begin position="126"/>
        <end position="145"/>
    </location>
</feature>
<feature type="transmembrane region" description="Helical" evidence="7">
    <location>
        <begin position="152"/>
        <end position="173"/>
    </location>
</feature>
<feature type="transmembrane region" description="Helical" evidence="7">
    <location>
        <begin position="185"/>
        <end position="201"/>
    </location>
</feature>
<feature type="transmembrane region" description="Helical" evidence="7">
    <location>
        <begin position="213"/>
        <end position="233"/>
    </location>
</feature>
<evidence type="ECO:0000256" key="3">
    <source>
        <dbReference type="ARBA" id="ARBA00022475"/>
    </source>
</evidence>
<dbReference type="Proteomes" id="UP000602260">
    <property type="component" value="Unassembled WGS sequence"/>
</dbReference>